<dbReference type="Gene3D" id="1.10.1200.120">
    <property type="entry name" value="Large-conductance mechanosensitive channel, MscL, domain 1"/>
    <property type="match status" value="1"/>
</dbReference>
<dbReference type="GO" id="GO:0008381">
    <property type="term" value="F:mechanosensitive monoatomic ion channel activity"/>
    <property type="evidence" value="ECO:0007669"/>
    <property type="project" value="UniProtKB-UniRule"/>
</dbReference>
<evidence type="ECO:0000256" key="2">
    <source>
        <dbReference type="ARBA" id="ARBA00007254"/>
    </source>
</evidence>
<dbReference type="NCBIfam" id="TIGR00220">
    <property type="entry name" value="mscL"/>
    <property type="match status" value="1"/>
</dbReference>
<keyword evidence="9 10" id="KW-0407">Ion channel</keyword>
<evidence type="ECO:0000256" key="1">
    <source>
        <dbReference type="ARBA" id="ARBA00004651"/>
    </source>
</evidence>
<evidence type="ECO:0000313" key="12">
    <source>
        <dbReference type="Proteomes" id="UP000479756"/>
    </source>
</evidence>
<dbReference type="HAMAP" id="MF_00115">
    <property type="entry name" value="MscL"/>
    <property type="match status" value="1"/>
</dbReference>
<keyword evidence="12" id="KW-1185">Reference proteome</keyword>
<dbReference type="RefSeq" id="WP_163473039.1">
    <property type="nucleotide sequence ID" value="NZ_JAAGWZ010000002.1"/>
</dbReference>
<protein>
    <recommendedName>
        <fullName evidence="10">Large-conductance mechanosensitive channel</fullName>
    </recommendedName>
</protein>
<dbReference type="InterPro" id="IPR001185">
    <property type="entry name" value="MS_channel"/>
</dbReference>
<keyword evidence="4 10" id="KW-1003">Cell membrane</keyword>
<keyword evidence="7 10" id="KW-0406">Ion transport</keyword>
<dbReference type="SUPFAM" id="SSF81330">
    <property type="entry name" value="Gated mechanosensitive channel"/>
    <property type="match status" value="1"/>
</dbReference>
<accession>A0A7C9PN32</accession>
<evidence type="ECO:0000256" key="6">
    <source>
        <dbReference type="ARBA" id="ARBA00022989"/>
    </source>
</evidence>
<evidence type="ECO:0000256" key="4">
    <source>
        <dbReference type="ARBA" id="ARBA00022475"/>
    </source>
</evidence>
<dbReference type="PANTHER" id="PTHR30266:SF2">
    <property type="entry name" value="LARGE-CONDUCTANCE MECHANOSENSITIVE CHANNEL"/>
    <property type="match status" value="1"/>
</dbReference>
<gene>
    <name evidence="10 11" type="primary">mscL</name>
    <name evidence="11" type="ORF">G3T37_08360</name>
</gene>
<organism evidence="11 12">
    <name type="scientific">Galbitalea soli</name>
    <dbReference type="NCBI Taxonomy" id="1268042"/>
    <lineage>
        <taxon>Bacteria</taxon>
        <taxon>Bacillati</taxon>
        <taxon>Actinomycetota</taxon>
        <taxon>Actinomycetes</taxon>
        <taxon>Micrococcales</taxon>
        <taxon>Microbacteriaceae</taxon>
        <taxon>Galbitalea</taxon>
    </lineage>
</organism>
<keyword evidence="8 10" id="KW-0472">Membrane</keyword>
<proteinExistence type="inferred from homology"/>
<dbReference type="InterPro" id="IPR037673">
    <property type="entry name" value="MSC/AndL"/>
</dbReference>
<comment type="similarity">
    <text evidence="2 10">Belongs to the MscL family.</text>
</comment>
<dbReference type="GO" id="GO:0005886">
    <property type="term" value="C:plasma membrane"/>
    <property type="evidence" value="ECO:0007669"/>
    <property type="project" value="UniProtKB-SubCell"/>
</dbReference>
<comment type="function">
    <text evidence="10">Channel that opens in response to stretch forces in the membrane lipid bilayer. May participate in the regulation of osmotic pressure changes within the cell.</text>
</comment>
<comment type="caution">
    <text evidence="11">The sequence shown here is derived from an EMBL/GenBank/DDBJ whole genome shotgun (WGS) entry which is preliminary data.</text>
</comment>
<dbReference type="PRINTS" id="PR01264">
    <property type="entry name" value="MECHCHANNEL"/>
</dbReference>
<dbReference type="PANTHER" id="PTHR30266">
    <property type="entry name" value="MECHANOSENSITIVE CHANNEL MSCL"/>
    <property type="match status" value="1"/>
</dbReference>
<dbReference type="AlphaFoldDB" id="A0A7C9PN32"/>
<reference evidence="11 12" key="1">
    <citation type="journal article" date="2014" name="Int. J. Syst. Evol. Microbiol.">
        <title>Description of Galbitalea soli gen. nov., sp. nov., and Frondihabitans sucicola sp. nov.</title>
        <authorList>
            <person name="Kim S.J."/>
            <person name="Lim J.M."/>
            <person name="Ahn J.H."/>
            <person name="Weon H.Y."/>
            <person name="Hamada M."/>
            <person name="Suzuki K."/>
            <person name="Ahn T.Y."/>
            <person name="Kwon S.W."/>
        </authorList>
    </citation>
    <scope>NUCLEOTIDE SEQUENCE [LARGE SCALE GENOMIC DNA]</scope>
    <source>
        <strain evidence="11 12">NBRC 108727</strain>
    </source>
</reference>
<keyword evidence="6 10" id="KW-1133">Transmembrane helix</keyword>
<comment type="subunit">
    <text evidence="10">Homopentamer.</text>
</comment>
<dbReference type="InterPro" id="IPR019823">
    <property type="entry name" value="Mechanosensitive_channel_CS"/>
</dbReference>
<dbReference type="InterPro" id="IPR036019">
    <property type="entry name" value="MscL_channel"/>
</dbReference>
<evidence type="ECO:0000256" key="8">
    <source>
        <dbReference type="ARBA" id="ARBA00023136"/>
    </source>
</evidence>
<comment type="subcellular location">
    <subcellularLocation>
        <location evidence="1 10">Cell membrane</location>
        <topology evidence="1 10">Multi-pass membrane protein</topology>
    </subcellularLocation>
</comment>
<dbReference type="PROSITE" id="PS01327">
    <property type="entry name" value="MSCL"/>
    <property type="match status" value="1"/>
</dbReference>
<keyword evidence="3 10" id="KW-0813">Transport</keyword>
<evidence type="ECO:0000256" key="5">
    <source>
        <dbReference type="ARBA" id="ARBA00022692"/>
    </source>
</evidence>
<sequence length="151" mass="15774">MLKGFKEFILRGNVIDLAVAVVIGAAFTGIVNAIVTSVLNPLIGALFSAQSLAKALPVVIPTLNGSGKPATLFFGAVIAAVIQFLLVAIVVYFALVVPINFLKKRAFQKKEAGVPAVEADTPPTELELLTDIRNLLANTSAPGAEHGKHTS</sequence>
<evidence type="ECO:0000256" key="10">
    <source>
        <dbReference type="HAMAP-Rule" id="MF_00115"/>
    </source>
</evidence>
<feature type="transmembrane region" description="Helical" evidence="10">
    <location>
        <begin position="72"/>
        <end position="102"/>
    </location>
</feature>
<evidence type="ECO:0000256" key="7">
    <source>
        <dbReference type="ARBA" id="ARBA00023065"/>
    </source>
</evidence>
<feature type="transmembrane region" description="Helical" evidence="10">
    <location>
        <begin position="12"/>
        <end position="35"/>
    </location>
</feature>
<keyword evidence="5 10" id="KW-0812">Transmembrane</keyword>
<evidence type="ECO:0000256" key="3">
    <source>
        <dbReference type="ARBA" id="ARBA00022448"/>
    </source>
</evidence>
<dbReference type="Pfam" id="PF01741">
    <property type="entry name" value="MscL"/>
    <property type="match status" value="1"/>
</dbReference>
<evidence type="ECO:0000313" key="11">
    <source>
        <dbReference type="EMBL" id="NEM91370.1"/>
    </source>
</evidence>
<dbReference type="Proteomes" id="UP000479756">
    <property type="component" value="Unassembled WGS sequence"/>
</dbReference>
<evidence type="ECO:0000256" key="9">
    <source>
        <dbReference type="ARBA" id="ARBA00023303"/>
    </source>
</evidence>
<name>A0A7C9PN32_9MICO</name>
<dbReference type="EMBL" id="JAAGWZ010000002">
    <property type="protein sequence ID" value="NEM91370.1"/>
    <property type="molecule type" value="Genomic_DNA"/>
</dbReference>